<keyword evidence="2" id="KW-1185">Reference proteome</keyword>
<evidence type="ECO:0000313" key="2">
    <source>
        <dbReference type="Proteomes" id="UP001177670"/>
    </source>
</evidence>
<gene>
    <name evidence="1" type="ORF">K0M31_000147</name>
</gene>
<dbReference type="Proteomes" id="UP001177670">
    <property type="component" value="Unassembled WGS sequence"/>
</dbReference>
<evidence type="ECO:0000313" key="1">
    <source>
        <dbReference type="EMBL" id="KAK1135561.1"/>
    </source>
</evidence>
<comment type="caution">
    <text evidence="1">The sequence shown here is derived from an EMBL/GenBank/DDBJ whole genome shotgun (WGS) entry which is preliminary data.</text>
</comment>
<reference evidence="1" key="1">
    <citation type="submission" date="2021-10" db="EMBL/GenBank/DDBJ databases">
        <title>Melipona bicolor Genome sequencing and assembly.</title>
        <authorList>
            <person name="Araujo N.S."/>
            <person name="Arias M.C."/>
        </authorList>
    </citation>
    <scope>NUCLEOTIDE SEQUENCE</scope>
    <source>
        <strain evidence="1">USP_2M_L1-L4_2017</strain>
        <tissue evidence="1">Whole body</tissue>
    </source>
</reference>
<proteinExistence type="predicted"/>
<sequence>MKATTLDDLPLTYLSSTTNSKKPFNTTFRPAYRFPPYRVSSHVVLSATARRVVQLQPLPSNDAESRDSPEQTLGCLESRIHRVPPWYPNGSWDFGIAGSSRATGMPLLPSERIKGGRRLDRC</sequence>
<organism evidence="1 2">
    <name type="scientific">Melipona bicolor</name>
    <dbReference type="NCBI Taxonomy" id="60889"/>
    <lineage>
        <taxon>Eukaryota</taxon>
        <taxon>Metazoa</taxon>
        <taxon>Ecdysozoa</taxon>
        <taxon>Arthropoda</taxon>
        <taxon>Hexapoda</taxon>
        <taxon>Insecta</taxon>
        <taxon>Pterygota</taxon>
        <taxon>Neoptera</taxon>
        <taxon>Endopterygota</taxon>
        <taxon>Hymenoptera</taxon>
        <taxon>Apocrita</taxon>
        <taxon>Aculeata</taxon>
        <taxon>Apoidea</taxon>
        <taxon>Anthophila</taxon>
        <taxon>Apidae</taxon>
        <taxon>Melipona</taxon>
    </lineage>
</organism>
<accession>A0AA40KWG4</accession>
<dbReference type="AlphaFoldDB" id="A0AA40KWG4"/>
<dbReference type="EMBL" id="JAHYIQ010000001">
    <property type="protein sequence ID" value="KAK1135561.1"/>
    <property type="molecule type" value="Genomic_DNA"/>
</dbReference>
<protein>
    <submittedName>
        <fullName evidence="1">Uncharacterized protein</fullName>
    </submittedName>
</protein>
<name>A0AA40KWG4_9HYME</name>